<protein>
    <submittedName>
        <fullName evidence="1">Uncharacterized protein</fullName>
    </submittedName>
</protein>
<accession>A0ABT7PZV1</accession>
<evidence type="ECO:0000313" key="1">
    <source>
        <dbReference type="EMBL" id="MDM5072618.1"/>
    </source>
</evidence>
<dbReference type="Proteomes" id="UP001168107">
    <property type="component" value="Unassembled WGS sequence"/>
</dbReference>
<reference evidence="1" key="1">
    <citation type="submission" date="2024-05" db="EMBL/GenBank/DDBJ databases">
        <title>WGS of Aeromonas isolates.</title>
        <authorList>
            <person name="Lee H."/>
        </authorList>
    </citation>
    <scope>NUCLEOTIDE SEQUENCE</scope>
    <source>
        <strain evidence="1">SU58-3</strain>
    </source>
</reference>
<organism evidence="1 2">
    <name type="scientific">Aeromonas bestiarum</name>
    <dbReference type="NCBI Taxonomy" id="105751"/>
    <lineage>
        <taxon>Bacteria</taxon>
        <taxon>Pseudomonadati</taxon>
        <taxon>Pseudomonadota</taxon>
        <taxon>Gammaproteobacteria</taxon>
        <taxon>Aeromonadales</taxon>
        <taxon>Aeromonadaceae</taxon>
        <taxon>Aeromonas</taxon>
    </lineage>
</organism>
<name>A0ABT7PZV1_9GAMM</name>
<keyword evidence="2" id="KW-1185">Reference proteome</keyword>
<gene>
    <name evidence="1" type="ORF">OB935_12355</name>
</gene>
<sequence length="671" mass="77857">MGKESPHLMIDFIRKSNTLVSYNVNGTNPEDFKVCFDKACVALRVLGKNARLVAFRFYPSAYAHQLVDILKQLHHYKDNRFIPFALITYEEFIATPEWYQQNFKDLNVFICCGDHIKHFDFIYAAVMLENYMIYKSNLPKQVYKIGVTHGIDVDLDMSLYLFGGAYEFDYLLTAKSINCYDPEQLIKRCYAKCLMLHQAPSVSLVPFGVPKLDQFLDLLKEKKIKATSIVYHLSHFSMEEDWVVDYIRPTIEFILTNFPNNKLIFRPYPKYKSNQLILDIVEHFSAFKNFFYSTDSSYVVDYSDAAVMVTHRAYQDHIFLASGGYGVIFSPSAGKFSLPTIDRLKEREYIACTYSKLKEYINYALSSAQTLSYKKRYEYARSSGVPHVGSSIKFLASLLSSDELNNNNEFSKFSLATSQHLSAEILLRYNSLFEQQPFHKFALLLVDKFPERAEFLLFLAEACRRCFSYEGEYWSLAFRALYRLIHHHQFTPPLQASACRWWQQYGSDLFIAHRTELKQRNLECSDEELKCYNYFSSVDDYSTVIQSSYLVESLDDGAILKSGILSLYCAGEIAEGFLNWNISSGGNFKVNYIFDSSEDKVGKSFYSMRVLPGRSIINIIDTDSSDLLICSHKYFLDIYVYLRTELKFRGNIYLWHDHYMPTNVSKLSDDV</sequence>
<dbReference type="EMBL" id="JAOPLL010000005">
    <property type="protein sequence ID" value="MDM5072618.1"/>
    <property type="molecule type" value="Genomic_DNA"/>
</dbReference>
<dbReference type="RefSeq" id="WP_290018740.1">
    <property type="nucleotide sequence ID" value="NZ_JAOPLL010000005.1"/>
</dbReference>
<evidence type="ECO:0000313" key="2">
    <source>
        <dbReference type="Proteomes" id="UP001168107"/>
    </source>
</evidence>
<proteinExistence type="predicted"/>
<comment type="caution">
    <text evidence="1">The sequence shown here is derived from an EMBL/GenBank/DDBJ whole genome shotgun (WGS) entry which is preliminary data.</text>
</comment>